<dbReference type="Proteomes" id="UP000220158">
    <property type="component" value="Chromosome 4"/>
</dbReference>
<evidence type="ECO:0000313" key="9">
    <source>
        <dbReference type="Proteomes" id="UP000220158"/>
    </source>
</evidence>
<comment type="similarity">
    <text evidence="4">Belongs to the Hakai family.</text>
</comment>
<dbReference type="SUPFAM" id="SSF57850">
    <property type="entry name" value="RING/U-box"/>
    <property type="match status" value="1"/>
</dbReference>
<keyword evidence="2 5" id="KW-0863">Zinc-finger</keyword>
<dbReference type="KEGG" id="prel:PRELSG_0410200"/>
<protein>
    <submittedName>
        <fullName evidence="8">Zinc finger protein, putative</fullName>
    </submittedName>
</protein>
<dbReference type="InterPro" id="IPR013083">
    <property type="entry name" value="Znf_RING/FYVE/PHD"/>
</dbReference>
<dbReference type="GO" id="GO:0008270">
    <property type="term" value="F:zinc ion binding"/>
    <property type="evidence" value="ECO:0007669"/>
    <property type="project" value="UniProtKB-KW"/>
</dbReference>
<gene>
    <name evidence="8" type="ORF">PRELSG_0410200</name>
</gene>
<reference evidence="8 9" key="1">
    <citation type="submission" date="2015-04" db="EMBL/GenBank/DDBJ databases">
        <authorList>
            <consortium name="Pathogen Informatics"/>
        </authorList>
    </citation>
    <scope>NUCLEOTIDE SEQUENCE [LARGE SCALE GENOMIC DNA]</scope>
    <source>
        <strain evidence="8 9">SGS1</strain>
    </source>
</reference>
<dbReference type="OMA" id="CIICNSE"/>
<evidence type="ECO:0000259" key="7">
    <source>
        <dbReference type="PROSITE" id="PS50089"/>
    </source>
</evidence>
<keyword evidence="3" id="KW-0862">Zinc</keyword>
<dbReference type="AlphaFoldDB" id="A0A1J1H1E9"/>
<dbReference type="GeneID" id="39734852"/>
<evidence type="ECO:0000256" key="4">
    <source>
        <dbReference type="ARBA" id="ARBA00038499"/>
    </source>
</evidence>
<dbReference type="InterPro" id="IPR017907">
    <property type="entry name" value="Znf_RING_CS"/>
</dbReference>
<evidence type="ECO:0000256" key="6">
    <source>
        <dbReference type="SAM" id="MobiDB-lite"/>
    </source>
</evidence>
<dbReference type="Gene3D" id="3.30.40.10">
    <property type="entry name" value="Zinc/RING finger domain, C3HC4 (zinc finger)"/>
    <property type="match status" value="1"/>
</dbReference>
<dbReference type="PANTHER" id="PTHR13480:SF0">
    <property type="entry name" value="E3 UBIQUITIN-PROTEIN LIGASE HAKAI"/>
    <property type="match status" value="1"/>
</dbReference>
<dbReference type="GO" id="GO:0016567">
    <property type="term" value="P:protein ubiquitination"/>
    <property type="evidence" value="ECO:0007669"/>
    <property type="project" value="InterPro"/>
</dbReference>
<evidence type="ECO:0000256" key="3">
    <source>
        <dbReference type="ARBA" id="ARBA00022833"/>
    </source>
</evidence>
<dbReference type="VEuPathDB" id="PlasmoDB:PRELSG_0410200"/>
<dbReference type="InterPro" id="IPR040383">
    <property type="entry name" value="HAKAI/CBLL2"/>
</dbReference>
<keyword evidence="1" id="KW-0479">Metal-binding</keyword>
<name>A0A1J1H1E9_PLARL</name>
<dbReference type="GO" id="GO:0030155">
    <property type="term" value="P:regulation of cell adhesion"/>
    <property type="evidence" value="ECO:0007669"/>
    <property type="project" value="TreeGrafter"/>
</dbReference>
<organism evidence="8 9">
    <name type="scientific">Plasmodium relictum</name>
    <dbReference type="NCBI Taxonomy" id="85471"/>
    <lineage>
        <taxon>Eukaryota</taxon>
        <taxon>Sar</taxon>
        <taxon>Alveolata</taxon>
        <taxon>Apicomplexa</taxon>
        <taxon>Aconoidasida</taxon>
        <taxon>Haemosporida</taxon>
        <taxon>Plasmodiidae</taxon>
        <taxon>Plasmodium</taxon>
        <taxon>Plasmodium (Haemamoeba)</taxon>
    </lineage>
</organism>
<dbReference type="InterPro" id="IPR001841">
    <property type="entry name" value="Znf_RING"/>
</dbReference>
<dbReference type="PROSITE" id="PS00028">
    <property type="entry name" value="ZINC_FINGER_C2H2_1"/>
    <property type="match status" value="1"/>
</dbReference>
<evidence type="ECO:0000256" key="2">
    <source>
        <dbReference type="ARBA" id="ARBA00022771"/>
    </source>
</evidence>
<sequence>MNTFLNNGNYRNRTLNVSKCLNINYEVNSIQHSSSIFCPICNKPFNSKIRINPCYHIICNKCYYLSVLQQNCLICNSYINDVDYIFIKDKIYICPFNDCKKGYLNEKSFNYHIYFKHKFLKEKKKISEKSSSSSISDVQNTKEISPKKELCKNNFFNYGKNNQTKEDNKYTSIGENEKELIYEYNKNDMNHEFLKINNINKNSDANYTDSSKVSPFSDIKKQNPVQENTFNINNLIINNKSLDNNNLSNKNIINNNNSSKFCNSMQIPDKWSYTNVPFKSDYNNFNFSYNENSSINQNSQNKKNSQDDDYDNLEDLM</sequence>
<feature type="domain" description="RING-type" evidence="7">
    <location>
        <begin position="38"/>
        <end position="76"/>
    </location>
</feature>
<feature type="compositionally biased region" description="Low complexity" evidence="6">
    <location>
        <begin position="294"/>
        <end position="303"/>
    </location>
</feature>
<evidence type="ECO:0000256" key="1">
    <source>
        <dbReference type="ARBA" id="ARBA00022723"/>
    </source>
</evidence>
<accession>A0A1J1H1E9</accession>
<dbReference type="EMBL" id="LN835299">
    <property type="protein sequence ID" value="CRG98752.1"/>
    <property type="molecule type" value="Genomic_DNA"/>
</dbReference>
<feature type="compositionally biased region" description="Acidic residues" evidence="6">
    <location>
        <begin position="307"/>
        <end position="317"/>
    </location>
</feature>
<dbReference type="PANTHER" id="PTHR13480">
    <property type="entry name" value="E3 UBIQUITIN-PROTEIN LIGASE HAKAI-RELATED"/>
    <property type="match status" value="1"/>
</dbReference>
<dbReference type="OrthoDB" id="378815at2759"/>
<feature type="region of interest" description="Disordered" evidence="6">
    <location>
        <begin position="294"/>
        <end position="317"/>
    </location>
</feature>
<dbReference type="PROSITE" id="PS00518">
    <property type="entry name" value="ZF_RING_1"/>
    <property type="match status" value="1"/>
</dbReference>
<dbReference type="GO" id="GO:0061630">
    <property type="term" value="F:ubiquitin protein ligase activity"/>
    <property type="evidence" value="ECO:0007669"/>
    <property type="project" value="InterPro"/>
</dbReference>
<dbReference type="PROSITE" id="PS50089">
    <property type="entry name" value="ZF_RING_2"/>
    <property type="match status" value="1"/>
</dbReference>
<dbReference type="RefSeq" id="XP_028531761.1">
    <property type="nucleotide sequence ID" value="XM_028680245.1"/>
</dbReference>
<evidence type="ECO:0000313" key="8">
    <source>
        <dbReference type="EMBL" id="CRG98752.1"/>
    </source>
</evidence>
<proteinExistence type="inferred from homology"/>
<dbReference type="InterPro" id="IPR013087">
    <property type="entry name" value="Znf_C2H2_type"/>
</dbReference>
<evidence type="ECO:0000256" key="5">
    <source>
        <dbReference type="PROSITE-ProRule" id="PRU00175"/>
    </source>
</evidence>
<keyword evidence="9" id="KW-1185">Reference proteome</keyword>